<evidence type="ECO:0000313" key="4">
    <source>
        <dbReference type="Proteomes" id="UP000663833"/>
    </source>
</evidence>
<protein>
    <submittedName>
        <fullName evidence="3">Uncharacterized protein</fullName>
    </submittedName>
</protein>
<feature type="coiled-coil region" evidence="1">
    <location>
        <begin position="42"/>
        <end position="129"/>
    </location>
</feature>
<sequence length="1080" mass="127225">MAGMNGIQPSSDAFIGPQFTNEHQLMLLNSEELRTKNREQLIEKLERVIQEKNASITKLEERELCLEDTLKKRNIEFRALEEQLRQFEEKTRTFEQLHQLQVHTFEKTIRDCQIENERLCEHVNDLTKQLREQSNYEVINKEKILTFDRIAADTQLWRQKLDSYKATIEERDETIANLKKEINGVHKQKQTNTEFEDNSQRLQIATLQTALGDRDNEIEHLKVTLLHVRDKLATATGLSNDNRWRSSEDIGRSSPIGKSSPSKTRCTSPPVRDYSSSSALDTEYLKTKIRTLTDRLANVQQLLVQRDEQITTLKKVHDKRWLRLKHLQKQYRSLKDELQSYIDDESCQKKNNNDYFYGKVIRKNKIGCTVCDNERRRRQIGTSKRIFKNEDDDGVWNEVTKLRRDNARLINENLSLNEKLDLQEVEINEQTIVINELRNEIQLLNDKDERSPLKIPLPLPNRSNDNEQRVVEGYNKKLYELENERTCLVFEHERLKTNLDLCVDEKQHLMQQRTQAANEIKRLKLRILSLQDQVHKLKRNNQPANKKNVITSSSTLKRRLVKKKPKASCLEVLLDQNQSSTFIDDLHNESSILYRMSPLKSDLYDRNRWQRQRQRTCSLCDYHTQSSLMKRKRRPSMTSTISKRKNIPSKKNHTNKSRLVTSFHNDSYSHRVKKPSIPSTAYKNPTRIGTMRRRIEQLEMMLADSKEDNRQLHQRLSTTLSRINILKTTNQRLMDECDKFKNNRPIQSTLPEPEIRRNDSLISDGGENVDNLYSRLKNTSFDASRQRKLNKTLQTDNENLTKNLQSLTEKLTHTERDVASKRVLIENYKSRLSELETSLNRSNDKLTTDLDSYKNRLQVVTREKQTLETRYGQLVEEHEKLKIRLEDIQTKHRSTEQQLRQCRLNQEQLNQELLASHRLSEQQLLSLNTKNQDSLSKITFELNRTQRRLNEYERFTNGLLHEMVRRSIQIHDTLKRAHEHQRQRESFSMTLPGYDTAMSTASKILNLTQDDLDDIMSTTDESFQAHSKNDNMDKNEKIRQKVSKLLASQEEFSGKLLKIFSKKLDEIQAADRDLATMRNI</sequence>
<feature type="coiled-coil region" evidence="1">
    <location>
        <begin position="399"/>
        <end position="540"/>
    </location>
</feature>
<evidence type="ECO:0000256" key="1">
    <source>
        <dbReference type="SAM" id="Coils"/>
    </source>
</evidence>
<feature type="compositionally biased region" description="Polar residues" evidence="2">
    <location>
        <begin position="256"/>
        <end position="267"/>
    </location>
</feature>
<proteinExistence type="predicted"/>
<feature type="coiled-coil region" evidence="1">
    <location>
        <begin position="161"/>
        <end position="188"/>
    </location>
</feature>
<name>A0A817R998_9BILA</name>
<feature type="region of interest" description="Disordered" evidence="2">
    <location>
        <begin position="626"/>
        <end position="655"/>
    </location>
</feature>
<dbReference type="GO" id="GO:0010457">
    <property type="term" value="P:centriole-centriole cohesion"/>
    <property type="evidence" value="ECO:0007669"/>
    <property type="project" value="TreeGrafter"/>
</dbReference>
<keyword evidence="1" id="KW-0175">Coiled coil</keyword>
<feature type="coiled-coil region" evidence="1">
    <location>
        <begin position="783"/>
        <end position="912"/>
    </location>
</feature>
<dbReference type="Proteomes" id="UP000663833">
    <property type="component" value="Unassembled WGS sequence"/>
</dbReference>
<evidence type="ECO:0000256" key="2">
    <source>
        <dbReference type="SAM" id="MobiDB-lite"/>
    </source>
</evidence>
<dbReference type="GO" id="GO:0005814">
    <property type="term" value="C:centriole"/>
    <property type="evidence" value="ECO:0007669"/>
    <property type="project" value="TreeGrafter"/>
</dbReference>
<feature type="compositionally biased region" description="Basic residues" evidence="2">
    <location>
        <begin position="642"/>
        <end position="655"/>
    </location>
</feature>
<comment type="caution">
    <text evidence="3">The sequence shown here is derived from an EMBL/GenBank/DDBJ whole genome shotgun (WGS) entry which is preliminary data.</text>
</comment>
<dbReference type="AlphaFoldDB" id="A0A817R998"/>
<evidence type="ECO:0000313" key="3">
    <source>
        <dbReference type="EMBL" id="CAF3232194.1"/>
    </source>
</evidence>
<accession>A0A817R998</accession>
<dbReference type="EMBL" id="CAJNYD010000224">
    <property type="protein sequence ID" value="CAF3232194.1"/>
    <property type="molecule type" value="Genomic_DNA"/>
</dbReference>
<dbReference type="PANTHER" id="PTHR18957">
    <property type="entry name" value="CENTLEIN"/>
    <property type="match status" value="1"/>
</dbReference>
<organism evidence="3 4">
    <name type="scientific">Rotaria socialis</name>
    <dbReference type="NCBI Taxonomy" id="392032"/>
    <lineage>
        <taxon>Eukaryota</taxon>
        <taxon>Metazoa</taxon>
        <taxon>Spiralia</taxon>
        <taxon>Gnathifera</taxon>
        <taxon>Rotifera</taxon>
        <taxon>Eurotatoria</taxon>
        <taxon>Bdelloidea</taxon>
        <taxon>Philodinida</taxon>
        <taxon>Philodinidae</taxon>
        <taxon>Rotaria</taxon>
    </lineage>
</organism>
<gene>
    <name evidence="3" type="ORF">LUA448_LOCUS3801</name>
</gene>
<dbReference type="GO" id="GO:0005813">
    <property type="term" value="C:centrosome"/>
    <property type="evidence" value="ECO:0007669"/>
    <property type="project" value="TreeGrafter"/>
</dbReference>
<dbReference type="PANTHER" id="PTHR18957:SF0">
    <property type="entry name" value="CENTLEIN"/>
    <property type="match status" value="1"/>
</dbReference>
<feature type="region of interest" description="Disordered" evidence="2">
    <location>
        <begin position="243"/>
        <end position="277"/>
    </location>
</feature>
<dbReference type="InterPro" id="IPR038810">
    <property type="entry name" value="CNTLN"/>
</dbReference>
<reference evidence="3" key="1">
    <citation type="submission" date="2021-02" db="EMBL/GenBank/DDBJ databases">
        <authorList>
            <person name="Nowell W R."/>
        </authorList>
    </citation>
    <scope>NUCLEOTIDE SEQUENCE</scope>
</reference>
<feature type="coiled-coil region" evidence="1">
    <location>
        <begin position="688"/>
        <end position="743"/>
    </location>
</feature>